<proteinExistence type="inferred from homology"/>
<evidence type="ECO:0000256" key="3">
    <source>
        <dbReference type="ARBA" id="ARBA00022692"/>
    </source>
</evidence>
<feature type="transmembrane region" description="Helical" evidence="6">
    <location>
        <begin position="29"/>
        <end position="52"/>
    </location>
</feature>
<dbReference type="InterPro" id="IPR007919">
    <property type="entry name" value="UPF0220"/>
</dbReference>
<feature type="transmembrane region" description="Helical" evidence="6">
    <location>
        <begin position="146"/>
        <end position="167"/>
    </location>
</feature>
<comment type="subcellular location">
    <subcellularLocation>
        <location evidence="1">Membrane</location>
        <topology evidence="1">Multi-pass membrane protein</topology>
    </subcellularLocation>
</comment>
<dbReference type="EMBL" id="KV425921">
    <property type="protein sequence ID" value="KZV98198.1"/>
    <property type="molecule type" value="Genomic_DNA"/>
</dbReference>
<dbReference type="Pfam" id="PF05255">
    <property type="entry name" value="UPF0220"/>
    <property type="match status" value="1"/>
</dbReference>
<evidence type="ECO:0000256" key="6">
    <source>
        <dbReference type="SAM" id="Phobius"/>
    </source>
</evidence>
<evidence type="ECO:0000313" key="9">
    <source>
        <dbReference type="Proteomes" id="UP000077266"/>
    </source>
</evidence>
<keyword evidence="4 6" id="KW-1133">Transmembrane helix</keyword>
<dbReference type="OrthoDB" id="268928at2759"/>
<sequence length="181" mass="20182">MSLPRASYDPRRVFLLSCPSFNIKHKRTIGVYLAGGLFALAQWVFWDAAILSAHARPPVDAPHDTVPVHVSFLDWVPGICTTLGMLVVNLIDKDTLMGDVTDSRAMWRARLVLFLGFAFMAGGLAGSVVVLVLKYVLKEFEDKYSYYGYASVAQNVALMLSAVILWISQQSNNEYEYNLTL</sequence>
<organism evidence="8 9">
    <name type="scientific">Exidia glandulosa HHB12029</name>
    <dbReference type="NCBI Taxonomy" id="1314781"/>
    <lineage>
        <taxon>Eukaryota</taxon>
        <taxon>Fungi</taxon>
        <taxon>Dikarya</taxon>
        <taxon>Basidiomycota</taxon>
        <taxon>Agaricomycotina</taxon>
        <taxon>Agaricomycetes</taxon>
        <taxon>Auriculariales</taxon>
        <taxon>Exidiaceae</taxon>
        <taxon>Exidia</taxon>
    </lineage>
</organism>
<evidence type="ECO:0000256" key="4">
    <source>
        <dbReference type="ARBA" id="ARBA00022989"/>
    </source>
</evidence>
<accession>A0A165LR04</accession>
<dbReference type="PANTHER" id="PTHR13180">
    <property type="entry name" value="SMALL MEMBRANE PROTEIN-RELATED"/>
    <property type="match status" value="1"/>
</dbReference>
<dbReference type="EMBL" id="KV426036">
    <property type="protein sequence ID" value="KZV91022.1"/>
    <property type="molecule type" value="Genomic_DNA"/>
</dbReference>
<gene>
    <name evidence="7" type="ORF">EXIGLDRAFT_648663</name>
    <name evidence="8" type="ORF">EXIGLDRAFT_746699</name>
</gene>
<evidence type="ECO:0000256" key="1">
    <source>
        <dbReference type="ARBA" id="ARBA00004141"/>
    </source>
</evidence>
<feature type="transmembrane region" description="Helical" evidence="6">
    <location>
        <begin position="72"/>
        <end position="91"/>
    </location>
</feature>
<evidence type="ECO:0000256" key="5">
    <source>
        <dbReference type="ARBA" id="ARBA00023136"/>
    </source>
</evidence>
<dbReference type="FunCoup" id="A0A165LR04">
    <property type="interactions" value="82"/>
</dbReference>
<dbReference type="STRING" id="1314781.A0A165LR04"/>
<keyword evidence="5 6" id="KW-0472">Membrane</keyword>
<keyword evidence="3 6" id="KW-0812">Transmembrane</keyword>
<evidence type="ECO:0000256" key="2">
    <source>
        <dbReference type="ARBA" id="ARBA00005335"/>
    </source>
</evidence>
<dbReference type="GO" id="GO:0016020">
    <property type="term" value="C:membrane"/>
    <property type="evidence" value="ECO:0007669"/>
    <property type="project" value="UniProtKB-SubCell"/>
</dbReference>
<evidence type="ECO:0000313" key="8">
    <source>
        <dbReference type="EMBL" id="KZV98198.1"/>
    </source>
</evidence>
<keyword evidence="9" id="KW-1185">Reference proteome</keyword>
<comment type="similarity">
    <text evidence="2">Belongs to the UPF0220 family.</text>
</comment>
<name>A0A165LR04_EXIGL</name>
<feature type="transmembrane region" description="Helical" evidence="6">
    <location>
        <begin position="111"/>
        <end position="134"/>
    </location>
</feature>
<evidence type="ECO:0000313" key="7">
    <source>
        <dbReference type="EMBL" id="KZV91022.1"/>
    </source>
</evidence>
<dbReference type="Proteomes" id="UP000077266">
    <property type="component" value="Unassembled WGS sequence"/>
</dbReference>
<protein>
    <submittedName>
        <fullName evidence="8">UPF0220-domain-containing protein</fullName>
    </submittedName>
</protein>
<dbReference type="AlphaFoldDB" id="A0A165LR04"/>
<reference evidence="8 9" key="1">
    <citation type="journal article" date="2016" name="Mol. Biol. Evol.">
        <title>Comparative Genomics of Early-Diverging Mushroom-Forming Fungi Provides Insights into the Origins of Lignocellulose Decay Capabilities.</title>
        <authorList>
            <person name="Nagy L.G."/>
            <person name="Riley R."/>
            <person name="Tritt A."/>
            <person name="Adam C."/>
            <person name="Daum C."/>
            <person name="Floudas D."/>
            <person name="Sun H."/>
            <person name="Yadav J.S."/>
            <person name="Pangilinan J."/>
            <person name="Larsson K.H."/>
            <person name="Matsuura K."/>
            <person name="Barry K."/>
            <person name="Labutti K."/>
            <person name="Kuo R."/>
            <person name="Ohm R.A."/>
            <person name="Bhattacharya S.S."/>
            <person name="Shirouzu T."/>
            <person name="Yoshinaga Y."/>
            <person name="Martin F.M."/>
            <person name="Grigoriev I.V."/>
            <person name="Hibbett D.S."/>
        </authorList>
    </citation>
    <scope>NUCLEOTIDE SEQUENCE [LARGE SCALE GENOMIC DNA]</scope>
    <source>
        <strain evidence="8 9">HHB12029</strain>
    </source>
</reference>